<dbReference type="AlphaFoldDB" id="A0A1H3EBA8"/>
<gene>
    <name evidence="1" type="ORF">SAMN05444338_11497</name>
</gene>
<keyword evidence="2" id="KW-1185">Reference proteome</keyword>
<name>A0A1H3EBA8_9FLAO</name>
<dbReference type="EMBL" id="FNMV01000014">
    <property type="protein sequence ID" value="SDX75890.1"/>
    <property type="molecule type" value="Genomic_DNA"/>
</dbReference>
<organism evidence="1 2">
    <name type="scientific">Flavobacterium degerlachei</name>
    <dbReference type="NCBI Taxonomy" id="229203"/>
    <lineage>
        <taxon>Bacteria</taxon>
        <taxon>Pseudomonadati</taxon>
        <taxon>Bacteroidota</taxon>
        <taxon>Flavobacteriia</taxon>
        <taxon>Flavobacteriales</taxon>
        <taxon>Flavobacteriaceae</taxon>
        <taxon>Flavobacterium</taxon>
    </lineage>
</organism>
<dbReference type="RefSeq" id="WP_091434381.1">
    <property type="nucleotide sequence ID" value="NZ_FNMV01000014.1"/>
</dbReference>
<sequence length="251" mass="30694">METTNFELTRFLLNSVNNAQEEAVNHKDYNILKNNFHLFSEKNKYIMNTFRYYNNIVDFNDDIKKVEIFLRRFPNSKFLNENDIDNLTYIKYHMEVLFHKIHTILELKKLMINEVYKVGFSEKECTWENLKKHSKLRSKVPMQILDNYFKTFKHIIDLRHLNTHRGHYNDEKSIDISASLNIYKWAEKDGYNLGENFKLMMPKFLIEYKLREFKKERVKFVKNASIATIYYKEEFFKYLLIDFKNNIENWK</sequence>
<evidence type="ECO:0000313" key="2">
    <source>
        <dbReference type="Proteomes" id="UP000198569"/>
    </source>
</evidence>
<accession>A0A1H3EBA8</accession>
<dbReference type="Proteomes" id="UP000198569">
    <property type="component" value="Unassembled WGS sequence"/>
</dbReference>
<protein>
    <submittedName>
        <fullName evidence="1">Uncharacterized protein</fullName>
    </submittedName>
</protein>
<evidence type="ECO:0000313" key="1">
    <source>
        <dbReference type="EMBL" id="SDX75890.1"/>
    </source>
</evidence>
<proteinExistence type="predicted"/>
<reference evidence="2" key="1">
    <citation type="submission" date="2016-10" db="EMBL/GenBank/DDBJ databases">
        <authorList>
            <person name="Varghese N."/>
            <person name="Submissions S."/>
        </authorList>
    </citation>
    <scope>NUCLEOTIDE SEQUENCE [LARGE SCALE GENOMIC DNA]</scope>
    <source>
        <strain evidence="2">DSM 15718</strain>
    </source>
</reference>
<dbReference type="OrthoDB" id="793676at2"/>